<organism evidence="9 10">
    <name type="scientific">Cuscuta campestris</name>
    <dbReference type="NCBI Taxonomy" id="132261"/>
    <lineage>
        <taxon>Eukaryota</taxon>
        <taxon>Viridiplantae</taxon>
        <taxon>Streptophyta</taxon>
        <taxon>Embryophyta</taxon>
        <taxon>Tracheophyta</taxon>
        <taxon>Spermatophyta</taxon>
        <taxon>Magnoliopsida</taxon>
        <taxon>eudicotyledons</taxon>
        <taxon>Gunneridae</taxon>
        <taxon>Pentapetalae</taxon>
        <taxon>asterids</taxon>
        <taxon>lamiids</taxon>
        <taxon>Solanales</taxon>
        <taxon>Convolvulaceae</taxon>
        <taxon>Cuscuteae</taxon>
        <taxon>Cuscuta</taxon>
        <taxon>Cuscuta subgen. Grammica</taxon>
        <taxon>Cuscuta sect. Cleistogrammica</taxon>
    </lineage>
</organism>
<keyword evidence="5" id="KW-0539">Nucleus</keyword>
<reference evidence="9 10" key="1">
    <citation type="submission" date="2018-04" db="EMBL/GenBank/DDBJ databases">
        <authorList>
            <person name="Vogel A."/>
        </authorList>
    </citation>
    <scope>NUCLEOTIDE SEQUENCE [LARGE SCALE GENOMIC DNA]</scope>
</reference>
<evidence type="ECO:0000256" key="4">
    <source>
        <dbReference type="ARBA" id="ARBA00022833"/>
    </source>
</evidence>
<feature type="compositionally biased region" description="Polar residues" evidence="7">
    <location>
        <begin position="580"/>
        <end position="596"/>
    </location>
</feature>
<dbReference type="InterPro" id="IPR016181">
    <property type="entry name" value="Acyl_CoA_acyltransferase"/>
</dbReference>
<dbReference type="GO" id="GO:0042393">
    <property type="term" value="F:histone binding"/>
    <property type="evidence" value="ECO:0007669"/>
    <property type="project" value="TreeGrafter"/>
</dbReference>
<dbReference type="Pfam" id="PF16135">
    <property type="entry name" value="TDBD"/>
    <property type="match status" value="2"/>
</dbReference>
<dbReference type="Pfam" id="PF23209">
    <property type="entry name" value="IDM1_C"/>
    <property type="match status" value="1"/>
</dbReference>
<feature type="domain" description="PHD-type" evidence="8">
    <location>
        <begin position="715"/>
        <end position="760"/>
    </location>
</feature>
<sequence length="1076" mass="118172">MENPREAGEVVISSIRAGMKREFAMMMKAQAKCGISMGQRRVTRSQNMASSGRALVSPQYGSRTKSSTTKKQKKEVNVVAAEPSLLQLNEKVDKIEEVASDNGIKKVEKLPLTSEWEEMKSDVVDGVSDDEEKGTSANCKTGEQETVCSVEREELNSPGGYQKERLIDGDETVKTLQVDNPGDEGENIGMVGCEGEGKFPKQGVINGNVDENRVHATKSGNGRCDTDVAECEGVFPMENALAGDVDEKAMHVYNSGNKEEHISMLDCEGTFQMENAISGNAVRSSNEEQSGSLVNCTVELSREKVVHGNVTVEIMNVDESGNEEQHDGLVKPTMDDFPISGVCKPEIEAKCAYGSSLDFAPKSAEKRMEGTFSEKPLRRFTRSALKPNEQGAAEVTKTEDAMEGDGSRATVSTSKLEMKMSKKVSLEKIPTRLRDLLDTGLLEGLPVRYLSVVKARGRPAVGLQGVIRGSGILCFCRKCSGTKVVSPNQFEVHAGSSNKRPPEYIFLENGKTLRDVLVACKEASVDGLEVAIRNVSGVGDAKRSIFCLNCKASLPEASLGSPRLHCDACLSLQKSQSTHVQANDASSRSPSSNHVMKSTDRLSSGACPPTKVHGRLTRKDLRMHKLVFEGDVLPDGTALAYYVRGEKLLDGYKKGSAIFCYCCHKEVSPSQFEAHAGCASRRKPYLNIYTSNGVSLHELSIKLSLERRASSDENDDLCSMCADGGDLLCCDNCPRAFHAVCVSLPRIPTGTWFCKYCENMFAKERFVEKNVNAIAAGRVAGIDALEQITKRCIRIVDSLHAEVGVCVLCRSHDFSTKGFGPQTVIICDQCEREYHVKCLEEHNMDVLKELPKEKWFCSKECSNIHFALQKLLSEGELSLPDSLLQIIKEKNQGKTLEENSVHDVKWRLLSGKLSSEETRVWLSGAVSIFHDCFDPIADSSTSRLDLIPTMVYGRNFKDQDFSGMLCAMLLVNSSVVSAGVIRIFGKELAELPLVATSLDCQGKGYFQSLFACIESLLRSLGVKSLVLPAAEEAESIWTKKFGFQKINPEELKHYKDNYQVMVFHGTSMLQKRISES</sequence>
<evidence type="ECO:0000256" key="1">
    <source>
        <dbReference type="ARBA" id="ARBA00004123"/>
    </source>
</evidence>
<evidence type="ECO:0000256" key="5">
    <source>
        <dbReference type="ARBA" id="ARBA00023242"/>
    </source>
</evidence>
<proteinExistence type="predicted"/>
<gene>
    <name evidence="9" type="ORF">CCAM_LOCUS38322</name>
</gene>
<evidence type="ECO:0000259" key="8">
    <source>
        <dbReference type="PROSITE" id="PS50016"/>
    </source>
</evidence>
<dbReference type="PANTHER" id="PTHR47025">
    <property type="entry name" value="AUTOIMMUNE REGULATOR"/>
    <property type="match status" value="1"/>
</dbReference>
<feature type="region of interest" description="Disordered" evidence="7">
    <location>
        <begin position="580"/>
        <end position="611"/>
    </location>
</feature>
<dbReference type="InterPro" id="IPR019786">
    <property type="entry name" value="Zinc_finger_PHD-type_CS"/>
</dbReference>
<evidence type="ECO:0000256" key="6">
    <source>
        <dbReference type="PROSITE-ProRule" id="PRU00146"/>
    </source>
</evidence>
<dbReference type="GO" id="GO:0000977">
    <property type="term" value="F:RNA polymerase II transcription regulatory region sequence-specific DNA binding"/>
    <property type="evidence" value="ECO:0007669"/>
    <property type="project" value="TreeGrafter"/>
</dbReference>
<dbReference type="GO" id="GO:0008270">
    <property type="term" value="F:zinc ion binding"/>
    <property type="evidence" value="ECO:0007669"/>
    <property type="project" value="UniProtKB-KW"/>
</dbReference>
<dbReference type="PANTHER" id="PTHR47025:SF2">
    <property type="entry name" value="AUTOIMMUNE REGULATOR"/>
    <property type="match status" value="1"/>
</dbReference>
<accession>A0A484N7Q9</accession>
<keyword evidence="3 6" id="KW-0863">Zinc-finger</keyword>
<dbReference type="Gene3D" id="3.40.630.30">
    <property type="match status" value="1"/>
</dbReference>
<dbReference type="Gene3D" id="3.30.40.10">
    <property type="entry name" value="Zinc/RING finger domain, C3HC4 (zinc finger)"/>
    <property type="match status" value="2"/>
</dbReference>
<dbReference type="SUPFAM" id="SSF57903">
    <property type="entry name" value="FYVE/PHD zinc finger"/>
    <property type="match status" value="2"/>
</dbReference>
<dbReference type="FunFam" id="3.30.40.10:FF:000494">
    <property type="entry name" value="Acyl-CoA N-acyltransferase with RING/FYVE/PHD-type zinc finger domain"/>
    <property type="match status" value="1"/>
</dbReference>
<evidence type="ECO:0000256" key="3">
    <source>
        <dbReference type="ARBA" id="ARBA00022771"/>
    </source>
</evidence>
<feature type="region of interest" description="Disordered" evidence="7">
    <location>
        <begin position="36"/>
        <end position="76"/>
    </location>
</feature>
<dbReference type="InterPro" id="IPR019787">
    <property type="entry name" value="Znf_PHD-finger"/>
</dbReference>
<feature type="region of interest" description="Disordered" evidence="7">
    <location>
        <begin position="386"/>
        <end position="413"/>
    </location>
</feature>
<dbReference type="AlphaFoldDB" id="A0A484N7Q9"/>
<dbReference type="GO" id="GO:0005634">
    <property type="term" value="C:nucleus"/>
    <property type="evidence" value="ECO:0007669"/>
    <property type="project" value="UniProtKB-SubCell"/>
</dbReference>
<evidence type="ECO:0000313" key="10">
    <source>
        <dbReference type="Proteomes" id="UP000595140"/>
    </source>
</evidence>
<name>A0A484N7Q9_9ASTE</name>
<dbReference type="GO" id="GO:0045944">
    <property type="term" value="P:positive regulation of transcription by RNA polymerase II"/>
    <property type="evidence" value="ECO:0007669"/>
    <property type="project" value="TreeGrafter"/>
</dbReference>
<feature type="domain" description="PHD-type" evidence="8">
    <location>
        <begin position="803"/>
        <end position="863"/>
    </location>
</feature>
<dbReference type="InterPro" id="IPR013083">
    <property type="entry name" value="Znf_RING/FYVE/PHD"/>
</dbReference>
<dbReference type="InterPro" id="IPR032308">
    <property type="entry name" value="TDBD"/>
</dbReference>
<comment type="subcellular location">
    <subcellularLocation>
        <location evidence="1">Nucleus</location>
    </subcellularLocation>
</comment>
<keyword evidence="4" id="KW-0862">Zinc</keyword>
<evidence type="ECO:0000256" key="7">
    <source>
        <dbReference type="SAM" id="MobiDB-lite"/>
    </source>
</evidence>
<dbReference type="PROSITE" id="PS01359">
    <property type="entry name" value="ZF_PHD_1"/>
    <property type="match status" value="1"/>
</dbReference>
<dbReference type="SMART" id="SM00249">
    <property type="entry name" value="PHD"/>
    <property type="match status" value="2"/>
</dbReference>
<evidence type="ECO:0000256" key="2">
    <source>
        <dbReference type="ARBA" id="ARBA00022723"/>
    </source>
</evidence>
<dbReference type="EMBL" id="OOIL02006049">
    <property type="protein sequence ID" value="VFQ96546.1"/>
    <property type="molecule type" value="Genomic_DNA"/>
</dbReference>
<dbReference type="Pfam" id="PF00628">
    <property type="entry name" value="PHD"/>
    <property type="match status" value="1"/>
</dbReference>
<dbReference type="InterPro" id="IPR011011">
    <property type="entry name" value="Znf_FYVE_PHD"/>
</dbReference>
<protein>
    <recommendedName>
        <fullName evidence="8">PHD-type domain-containing protein</fullName>
    </recommendedName>
</protein>
<keyword evidence="2" id="KW-0479">Metal-binding</keyword>
<dbReference type="InterPro" id="IPR056511">
    <property type="entry name" value="IDM1_C"/>
</dbReference>
<dbReference type="SUPFAM" id="SSF55729">
    <property type="entry name" value="Acyl-CoA N-acyltransferases (Nat)"/>
    <property type="match status" value="1"/>
</dbReference>
<dbReference type="PROSITE" id="PS50016">
    <property type="entry name" value="ZF_PHD_2"/>
    <property type="match status" value="2"/>
</dbReference>
<dbReference type="InterPro" id="IPR001965">
    <property type="entry name" value="Znf_PHD"/>
</dbReference>
<dbReference type="GO" id="GO:0003682">
    <property type="term" value="F:chromatin binding"/>
    <property type="evidence" value="ECO:0007669"/>
    <property type="project" value="TreeGrafter"/>
</dbReference>
<keyword evidence="10" id="KW-1185">Reference proteome</keyword>
<evidence type="ECO:0000313" key="9">
    <source>
        <dbReference type="EMBL" id="VFQ96546.1"/>
    </source>
</evidence>
<dbReference type="CDD" id="cd15539">
    <property type="entry name" value="PHD1_AIRE"/>
    <property type="match status" value="1"/>
</dbReference>
<dbReference type="Proteomes" id="UP000595140">
    <property type="component" value="Unassembled WGS sequence"/>
</dbReference>
<dbReference type="OrthoDB" id="1903104at2759"/>